<evidence type="ECO:0000256" key="1">
    <source>
        <dbReference type="SAM" id="MobiDB-lite"/>
    </source>
</evidence>
<feature type="compositionally biased region" description="Basic and acidic residues" evidence="1">
    <location>
        <begin position="833"/>
        <end position="843"/>
    </location>
</feature>
<feature type="compositionally biased region" description="Polar residues" evidence="1">
    <location>
        <begin position="679"/>
        <end position="691"/>
    </location>
</feature>
<accession>A0A0C3QFG2</accession>
<feature type="compositionally biased region" description="Polar residues" evidence="1">
    <location>
        <begin position="648"/>
        <end position="672"/>
    </location>
</feature>
<evidence type="ECO:0000256" key="3">
    <source>
        <dbReference type="SAM" id="SignalP"/>
    </source>
</evidence>
<evidence type="ECO:0000313" key="5">
    <source>
        <dbReference type="Proteomes" id="UP000054248"/>
    </source>
</evidence>
<keyword evidence="2" id="KW-0472">Membrane</keyword>
<gene>
    <name evidence="4" type="ORF">M407DRAFT_20818</name>
</gene>
<dbReference type="STRING" id="1051891.A0A0C3QFG2"/>
<dbReference type="OrthoDB" id="3251847at2759"/>
<dbReference type="EMBL" id="KN822975">
    <property type="protein sequence ID" value="KIO30150.1"/>
    <property type="molecule type" value="Genomic_DNA"/>
</dbReference>
<feature type="compositionally biased region" description="Pro residues" evidence="1">
    <location>
        <begin position="544"/>
        <end position="560"/>
    </location>
</feature>
<keyword evidence="2" id="KW-0812">Transmembrane</keyword>
<feature type="chain" id="PRO_5002168401" evidence="3">
    <location>
        <begin position="26"/>
        <end position="923"/>
    </location>
</feature>
<organism evidence="4 5">
    <name type="scientific">Tulasnella calospora MUT 4182</name>
    <dbReference type="NCBI Taxonomy" id="1051891"/>
    <lineage>
        <taxon>Eukaryota</taxon>
        <taxon>Fungi</taxon>
        <taxon>Dikarya</taxon>
        <taxon>Basidiomycota</taxon>
        <taxon>Agaricomycotina</taxon>
        <taxon>Agaricomycetes</taxon>
        <taxon>Cantharellales</taxon>
        <taxon>Tulasnellaceae</taxon>
        <taxon>Tulasnella</taxon>
    </lineage>
</organism>
<feature type="compositionally biased region" description="Low complexity" evidence="1">
    <location>
        <begin position="745"/>
        <end position="756"/>
    </location>
</feature>
<keyword evidence="3" id="KW-0732">Signal</keyword>
<feature type="region of interest" description="Disordered" evidence="1">
    <location>
        <begin position="605"/>
        <end position="703"/>
    </location>
</feature>
<sequence>MGPSVLGFIGWISLLLAVSHLGVFAQIVNTTLHSTHPQFTYAPESCCVKNIFGGCEKRYDPFTMSTYVGSDSMKRTVFQTNSWGNEPNSSNMKRRVEISFYGRAVYVYAPPQAQLDKLPGHIQISLNGLVMTTIDLETKYREESDEPWSPQLMYHWEGGGGDAAHTLEISLLDDATGFWPWFPIRGFGVDSVVYTSSEPWRPPKYELSASEKIENIKIHDTNFVASFTPTYAWEKRISASSEGSRTFHGTSNELAYSSRNSGATPVTAFPAKCKNLFVTCAALAIYGASPAQLESTYAEGFRHGHLQLCDGRHCEYLDVHQAYLHVPEHLWNEPVLLYGNDRMSPAVSETVTMRLLDSWSPVGHLWTMTLSHAVCSQVVRKSPWTHPLPNGHYSNHLVQYHRLDYTPSFLFGLFSPWIWMNLYSFAAAEPYSFLGLFGEMPSWSTVVHGHDIKIFVPFPTLFPASRYANVRCCIDGECHYPDVEQWYLKARDEQSNIPLVHYQDLDPFRGHRVSMTAVRKGDETGDKVIAVSQIVHQQVIIVPQPSPTPTPSKPTEPLPSPTGKEPIEDPDDGVWAFALAALAVVILMSIGWCFALCLLKEQSRRAPERRRLINDSPPRPPRPLVWNDTFSADIRPPRPKYGAFGPGPTSNSASPGPSTGHNAYPGSSSASGHTRYEPATSSTASWLANSNSHHHGQRPISPSSVHHGFEGFYPSRFPVGIVQPPHNVVPTGYQPASPLYSTTDPPSARSPRQSSPGAFRPSQNNAQPTSPTLTASDIPPPYSDRISPPSYDACATTNAVIGSPPLQHEPITVPAPPPPRSAQPPPQVNAMPERFDESLESRGARGRMRRNDQPGPSTGPGEGSSERGRGRPRRHRQPPAEITGLSSAAADVPGTNRGRGRGRGGGSGRGRSRGRRGRGGAST</sequence>
<feature type="compositionally biased region" description="Basic residues" evidence="1">
    <location>
        <begin position="910"/>
        <end position="923"/>
    </location>
</feature>
<feature type="compositionally biased region" description="Pro residues" evidence="1">
    <location>
        <begin position="813"/>
        <end position="827"/>
    </location>
</feature>
<evidence type="ECO:0000256" key="2">
    <source>
        <dbReference type="SAM" id="Phobius"/>
    </source>
</evidence>
<proteinExistence type="predicted"/>
<evidence type="ECO:0000313" key="4">
    <source>
        <dbReference type="EMBL" id="KIO30150.1"/>
    </source>
</evidence>
<reference evidence="4 5" key="1">
    <citation type="submission" date="2014-04" db="EMBL/GenBank/DDBJ databases">
        <authorList>
            <consortium name="DOE Joint Genome Institute"/>
            <person name="Kuo A."/>
            <person name="Girlanda M."/>
            <person name="Perotto S."/>
            <person name="Kohler A."/>
            <person name="Nagy L.G."/>
            <person name="Floudas D."/>
            <person name="Copeland A."/>
            <person name="Barry K.W."/>
            <person name="Cichocki N."/>
            <person name="Veneault-Fourrey C."/>
            <person name="LaButti K."/>
            <person name="Lindquist E.A."/>
            <person name="Lipzen A."/>
            <person name="Lundell T."/>
            <person name="Morin E."/>
            <person name="Murat C."/>
            <person name="Sun H."/>
            <person name="Tunlid A."/>
            <person name="Henrissat B."/>
            <person name="Grigoriev I.V."/>
            <person name="Hibbett D.S."/>
            <person name="Martin F."/>
            <person name="Nordberg H.P."/>
            <person name="Cantor M.N."/>
            <person name="Hua S.X."/>
        </authorList>
    </citation>
    <scope>NUCLEOTIDE SEQUENCE [LARGE SCALE GENOMIC DNA]</scope>
    <source>
        <strain evidence="4 5">MUT 4182</strain>
    </source>
</reference>
<feature type="region of interest" description="Disordered" evidence="1">
    <location>
        <begin position="728"/>
        <end position="923"/>
    </location>
</feature>
<dbReference type="AlphaFoldDB" id="A0A0C3QFG2"/>
<name>A0A0C3QFG2_9AGAM</name>
<feature type="compositionally biased region" description="Polar residues" evidence="1">
    <location>
        <begin position="761"/>
        <end position="775"/>
    </location>
</feature>
<dbReference type="HOGENOM" id="CLU_339244_0_0_1"/>
<feature type="region of interest" description="Disordered" evidence="1">
    <location>
        <begin position="542"/>
        <end position="569"/>
    </location>
</feature>
<dbReference type="Proteomes" id="UP000054248">
    <property type="component" value="Unassembled WGS sequence"/>
</dbReference>
<protein>
    <submittedName>
        <fullName evidence="4">Uncharacterized protein</fullName>
    </submittedName>
</protein>
<reference evidence="5" key="2">
    <citation type="submission" date="2015-01" db="EMBL/GenBank/DDBJ databases">
        <title>Evolutionary Origins and Diversification of the Mycorrhizal Mutualists.</title>
        <authorList>
            <consortium name="DOE Joint Genome Institute"/>
            <consortium name="Mycorrhizal Genomics Consortium"/>
            <person name="Kohler A."/>
            <person name="Kuo A."/>
            <person name="Nagy L.G."/>
            <person name="Floudas D."/>
            <person name="Copeland A."/>
            <person name="Barry K.W."/>
            <person name="Cichocki N."/>
            <person name="Veneault-Fourrey C."/>
            <person name="LaButti K."/>
            <person name="Lindquist E.A."/>
            <person name="Lipzen A."/>
            <person name="Lundell T."/>
            <person name="Morin E."/>
            <person name="Murat C."/>
            <person name="Riley R."/>
            <person name="Ohm R."/>
            <person name="Sun H."/>
            <person name="Tunlid A."/>
            <person name="Henrissat B."/>
            <person name="Grigoriev I.V."/>
            <person name="Hibbett D.S."/>
            <person name="Martin F."/>
        </authorList>
    </citation>
    <scope>NUCLEOTIDE SEQUENCE [LARGE SCALE GENOMIC DNA]</scope>
    <source>
        <strain evidence="5">MUT 4182</strain>
    </source>
</reference>
<feature type="transmembrane region" description="Helical" evidence="2">
    <location>
        <begin position="574"/>
        <end position="599"/>
    </location>
</feature>
<feature type="signal peptide" evidence="3">
    <location>
        <begin position="1"/>
        <end position="25"/>
    </location>
</feature>
<keyword evidence="2" id="KW-1133">Transmembrane helix</keyword>
<keyword evidence="5" id="KW-1185">Reference proteome</keyword>